<keyword evidence="2" id="KW-0547">Nucleotide-binding</keyword>
<dbReference type="Pfam" id="PF04265">
    <property type="entry name" value="TPK_B1_binding"/>
    <property type="match status" value="1"/>
</dbReference>
<evidence type="ECO:0000256" key="1">
    <source>
        <dbReference type="ARBA" id="ARBA00022679"/>
    </source>
</evidence>
<dbReference type="GO" id="GO:0030975">
    <property type="term" value="F:thiamine binding"/>
    <property type="evidence" value="ECO:0007669"/>
    <property type="project" value="InterPro"/>
</dbReference>
<dbReference type="EMBL" id="WSLF01000001">
    <property type="protein sequence ID" value="KAE9637198.1"/>
    <property type="molecule type" value="Genomic_DNA"/>
</dbReference>
<dbReference type="GO" id="GO:0004788">
    <property type="term" value="F:thiamine diphosphokinase activity"/>
    <property type="evidence" value="ECO:0007669"/>
    <property type="project" value="UniProtKB-UniRule"/>
</dbReference>
<evidence type="ECO:0000313" key="7">
    <source>
        <dbReference type="EMBL" id="KAE9637198.1"/>
    </source>
</evidence>
<keyword evidence="1 7" id="KW-0808">Transferase</keyword>
<dbReference type="OrthoDB" id="9804377at2"/>
<evidence type="ECO:0000313" key="8">
    <source>
        <dbReference type="Proteomes" id="UP000483018"/>
    </source>
</evidence>
<dbReference type="GO" id="GO:0016301">
    <property type="term" value="F:kinase activity"/>
    <property type="evidence" value="ECO:0007669"/>
    <property type="project" value="UniProtKB-KW"/>
</dbReference>
<accession>A0A7C8HGE0</accession>
<protein>
    <recommendedName>
        <fullName evidence="5">Thiamine diphosphokinase</fullName>
        <ecNumber evidence="5">2.7.6.2</ecNumber>
    </recommendedName>
</protein>
<dbReference type="InterPro" id="IPR036759">
    <property type="entry name" value="TPK_catalytic_sf"/>
</dbReference>
<evidence type="ECO:0000259" key="6">
    <source>
        <dbReference type="SMART" id="SM00983"/>
    </source>
</evidence>
<dbReference type="NCBIfam" id="TIGR01378">
    <property type="entry name" value="thi_PPkinase"/>
    <property type="match status" value="1"/>
</dbReference>
<sequence length="212" mass="23756">MNILILAGGEIKDYLFYKKYVDEADFIICADRGMEHARILNLTPDLIIGDFDSASEETILFFKDQNVPFETFPSEKDKTDTEIALEYAIAKRPSHIWIVGGIGTRFDHTLGNVHLLYSALKQNVAATLINEHNQIYLTDREVIIYGNKNDIVSLIPFTMEVKGVCTEGLYYTLKDATLVAGSSYGISNVMLSSKARIRLQSGLLLIIQAKDN</sequence>
<dbReference type="Pfam" id="PF04263">
    <property type="entry name" value="TPK_catalytic"/>
    <property type="match status" value="1"/>
</dbReference>
<dbReference type="Gene3D" id="3.40.50.10240">
    <property type="entry name" value="Thiamin pyrophosphokinase, catalytic domain"/>
    <property type="match status" value="1"/>
</dbReference>
<dbReference type="Proteomes" id="UP000483018">
    <property type="component" value="Unassembled WGS sequence"/>
</dbReference>
<dbReference type="RefSeq" id="WP_158739108.1">
    <property type="nucleotide sequence ID" value="NZ_JAFBEP010000006.1"/>
</dbReference>
<dbReference type="GO" id="GO:0006772">
    <property type="term" value="P:thiamine metabolic process"/>
    <property type="evidence" value="ECO:0007669"/>
    <property type="project" value="UniProtKB-UniRule"/>
</dbReference>
<evidence type="ECO:0000256" key="4">
    <source>
        <dbReference type="ARBA" id="ARBA00022840"/>
    </source>
</evidence>
<name>A0A7C8HGE0_9FIRM</name>
<dbReference type="CDD" id="cd07995">
    <property type="entry name" value="TPK"/>
    <property type="match status" value="1"/>
</dbReference>
<dbReference type="SUPFAM" id="SSF63862">
    <property type="entry name" value="Thiamin pyrophosphokinase, substrate-binding domain"/>
    <property type="match status" value="1"/>
</dbReference>
<keyword evidence="3 7" id="KW-0418">Kinase</keyword>
<dbReference type="SUPFAM" id="SSF63999">
    <property type="entry name" value="Thiamin pyrophosphokinase, catalytic domain"/>
    <property type="match status" value="1"/>
</dbReference>
<dbReference type="PANTHER" id="PTHR41299:SF1">
    <property type="entry name" value="THIAMINE PYROPHOSPHOKINASE"/>
    <property type="match status" value="1"/>
</dbReference>
<dbReference type="SMART" id="SM00983">
    <property type="entry name" value="TPK_B1_binding"/>
    <property type="match status" value="1"/>
</dbReference>
<evidence type="ECO:0000256" key="3">
    <source>
        <dbReference type="ARBA" id="ARBA00022777"/>
    </source>
</evidence>
<keyword evidence="8" id="KW-1185">Reference proteome</keyword>
<organism evidence="7 8">
    <name type="scientific">Defluviitalea raffinosedens</name>
    <dbReference type="NCBI Taxonomy" id="1450156"/>
    <lineage>
        <taxon>Bacteria</taxon>
        <taxon>Bacillati</taxon>
        <taxon>Bacillota</taxon>
        <taxon>Clostridia</taxon>
        <taxon>Lachnospirales</taxon>
        <taxon>Defluviitaleaceae</taxon>
        <taxon>Defluviitalea</taxon>
    </lineage>
</organism>
<feature type="domain" description="Thiamin pyrophosphokinase thiamin-binding" evidence="6">
    <location>
        <begin position="146"/>
        <end position="205"/>
    </location>
</feature>
<evidence type="ECO:0000256" key="2">
    <source>
        <dbReference type="ARBA" id="ARBA00022741"/>
    </source>
</evidence>
<dbReference type="AlphaFoldDB" id="A0A7C8HGE0"/>
<dbReference type="InterPro" id="IPR036371">
    <property type="entry name" value="TPK_B1-bd_sf"/>
</dbReference>
<dbReference type="InterPro" id="IPR007371">
    <property type="entry name" value="TPK_catalytic"/>
</dbReference>
<reference evidence="7 8" key="1">
    <citation type="submission" date="2019-12" db="EMBL/GenBank/DDBJ databases">
        <title>Defluviitalea raffinosedens, isolated from a biogas fermenter, genome sequencing and characterization.</title>
        <authorList>
            <person name="Rettenmaier R."/>
            <person name="Schneider M."/>
            <person name="Neuhaus K."/>
            <person name="Liebl W."/>
            <person name="Zverlov V."/>
        </authorList>
    </citation>
    <scope>NUCLEOTIDE SEQUENCE [LARGE SCALE GENOMIC DNA]</scope>
    <source>
        <strain evidence="7 8">249c-K6</strain>
    </source>
</reference>
<keyword evidence="4" id="KW-0067">ATP-binding</keyword>
<dbReference type="GO" id="GO:0009229">
    <property type="term" value="P:thiamine diphosphate biosynthetic process"/>
    <property type="evidence" value="ECO:0007669"/>
    <property type="project" value="InterPro"/>
</dbReference>
<dbReference type="EC" id="2.7.6.2" evidence="5"/>
<evidence type="ECO:0000256" key="5">
    <source>
        <dbReference type="NCBIfam" id="TIGR01378"/>
    </source>
</evidence>
<dbReference type="InterPro" id="IPR006282">
    <property type="entry name" value="Thi_PPkinase"/>
</dbReference>
<comment type="caution">
    <text evidence="7">The sequence shown here is derived from an EMBL/GenBank/DDBJ whole genome shotgun (WGS) entry which is preliminary data.</text>
</comment>
<dbReference type="GO" id="GO:0005524">
    <property type="term" value="F:ATP binding"/>
    <property type="evidence" value="ECO:0007669"/>
    <property type="project" value="UniProtKB-KW"/>
</dbReference>
<gene>
    <name evidence="7" type="ORF">GND95_01845</name>
</gene>
<proteinExistence type="predicted"/>
<dbReference type="InterPro" id="IPR053149">
    <property type="entry name" value="TPK"/>
</dbReference>
<dbReference type="InterPro" id="IPR007373">
    <property type="entry name" value="Thiamin_PyroPKinase_B1-bd"/>
</dbReference>
<dbReference type="PANTHER" id="PTHR41299">
    <property type="entry name" value="THIAMINE PYROPHOSPHOKINASE"/>
    <property type="match status" value="1"/>
</dbReference>